<dbReference type="EMBL" id="MK388689">
    <property type="protein sequence ID" value="QAX92331.1"/>
    <property type="molecule type" value="Genomic_DNA"/>
</dbReference>
<protein>
    <submittedName>
        <fullName evidence="1">Putative neck protein</fullName>
    </submittedName>
</protein>
<reference evidence="1 2" key="1">
    <citation type="submission" date="2019-01" db="EMBL/GenBank/DDBJ databases">
        <title>Complete genome sequence of Pantoea phage vB_PagM_LIET2.</title>
        <authorList>
            <person name="Truncaite L."/>
            <person name="Simoliuniene M."/>
            <person name="Kazlauskas D."/>
            <person name="Meskys R."/>
            <person name="Simoliunas E."/>
        </authorList>
    </citation>
    <scope>NUCLEOTIDE SEQUENCE [LARGE SCALE GENOMIC DNA]</scope>
</reference>
<evidence type="ECO:0000313" key="2">
    <source>
        <dbReference type="Proteomes" id="UP000289486"/>
    </source>
</evidence>
<gene>
    <name evidence="1" type="ORF">LIET2_gp079</name>
</gene>
<proteinExistence type="predicted"/>
<keyword evidence="2" id="KW-1185">Reference proteome</keyword>
<name>A0A411AW52_9CAUD</name>
<sequence length="178" mass="19642">MAVSRIKIKDDRKEWDKLERRVKRMQTKHVVSGITHDSGENPDPFGPTVAEYATINELGLGVTARPFMAHYFDGKQAQITRFANNAARQVVFGNASLDQALSAIGLYVQKGIQESISTAYQWAAPNAPATIEMKTKKAHWNAASPIGPMMPKPLIDHGIMLNSVTFDIRMGMLTATKS</sequence>
<accession>A0A411AW52</accession>
<dbReference type="Proteomes" id="UP000289486">
    <property type="component" value="Segment"/>
</dbReference>
<organism evidence="1 2">
    <name type="scientific">Pantoea phage vB_PagM_LIET2</name>
    <dbReference type="NCBI Taxonomy" id="2508071"/>
    <lineage>
        <taxon>Viruses</taxon>
        <taxon>Duplodnaviria</taxon>
        <taxon>Heunggongvirae</taxon>
        <taxon>Uroviricota</taxon>
        <taxon>Caudoviricetes</taxon>
        <taxon>Lietduovirus</taxon>
        <taxon>Lietduovirus LIET2</taxon>
    </lineage>
</organism>
<evidence type="ECO:0000313" key="1">
    <source>
        <dbReference type="EMBL" id="QAX92331.1"/>
    </source>
</evidence>